<dbReference type="RefSeq" id="WP_230738527.1">
    <property type="nucleotide sequence ID" value="NZ_JAJNDB010000006.1"/>
</dbReference>
<dbReference type="InterPro" id="IPR004360">
    <property type="entry name" value="Glyas_Fos-R_dOase_dom"/>
</dbReference>
<accession>A0ABS8PGX1</accession>
<dbReference type="Gene3D" id="3.30.720.110">
    <property type="match status" value="1"/>
</dbReference>
<dbReference type="Gene3D" id="3.30.720.120">
    <property type="match status" value="1"/>
</dbReference>
<dbReference type="PROSITE" id="PS51819">
    <property type="entry name" value="VOC"/>
    <property type="match status" value="1"/>
</dbReference>
<proteinExistence type="predicted"/>
<dbReference type="PANTHER" id="PTHR34109">
    <property type="entry name" value="BNAUNNG04460D PROTEIN-RELATED"/>
    <property type="match status" value="1"/>
</dbReference>
<dbReference type="Proteomes" id="UP001199469">
    <property type="component" value="Unassembled WGS sequence"/>
</dbReference>
<evidence type="ECO:0000313" key="3">
    <source>
        <dbReference type="Proteomes" id="UP001199469"/>
    </source>
</evidence>
<feature type="domain" description="VOC" evidence="1">
    <location>
        <begin position="5"/>
        <end position="115"/>
    </location>
</feature>
<reference evidence="2 3" key="1">
    <citation type="submission" date="2021-11" db="EMBL/GenBank/DDBJ databases">
        <title>Draft genome sequence of Actinomycetospora sp. SF1 isolated from the rhizosphere soil.</title>
        <authorList>
            <person name="Duangmal K."/>
            <person name="Chantavorakit T."/>
        </authorList>
    </citation>
    <scope>NUCLEOTIDE SEQUENCE [LARGE SCALE GENOMIC DNA]</scope>
    <source>
        <strain evidence="2 3">TBRC 5722</strain>
    </source>
</reference>
<dbReference type="SUPFAM" id="SSF54593">
    <property type="entry name" value="Glyoxalase/Bleomycin resistance protein/Dihydroxybiphenyl dioxygenase"/>
    <property type="match status" value="1"/>
</dbReference>
<evidence type="ECO:0000313" key="2">
    <source>
        <dbReference type="EMBL" id="MCD2196646.1"/>
    </source>
</evidence>
<gene>
    <name evidence="2" type="ORF">LQ327_25050</name>
</gene>
<name>A0ABS8PGX1_9PSEU</name>
<sequence>MPEATAGSVIPRMVVSDVAGAVAFLRDVFGASGEVTDGRPAEVDLQGTTVMVSEAGERDLFPAFLYVYVDDADAAFGRAMTADARCIEDPVDTFYGDRRAMVADPFGNVFQIAHRREGRS</sequence>
<protein>
    <submittedName>
        <fullName evidence="2">VOC family protein</fullName>
    </submittedName>
</protein>
<dbReference type="PANTHER" id="PTHR34109:SF1">
    <property type="entry name" value="VOC DOMAIN-CONTAINING PROTEIN"/>
    <property type="match status" value="1"/>
</dbReference>
<dbReference type="InterPro" id="IPR029068">
    <property type="entry name" value="Glyas_Bleomycin-R_OHBP_Dase"/>
</dbReference>
<dbReference type="EMBL" id="JAJNDB010000006">
    <property type="protein sequence ID" value="MCD2196646.1"/>
    <property type="molecule type" value="Genomic_DNA"/>
</dbReference>
<keyword evidence="3" id="KW-1185">Reference proteome</keyword>
<organism evidence="2 3">
    <name type="scientific">Actinomycetospora endophytica</name>
    <dbReference type="NCBI Taxonomy" id="2291215"/>
    <lineage>
        <taxon>Bacteria</taxon>
        <taxon>Bacillati</taxon>
        <taxon>Actinomycetota</taxon>
        <taxon>Actinomycetes</taxon>
        <taxon>Pseudonocardiales</taxon>
        <taxon>Pseudonocardiaceae</taxon>
        <taxon>Actinomycetospora</taxon>
    </lineage>
</organism>
<comment type="caution">
    <text evidence="2">The sequence shown here is derived from an EMBL/GenBank/DDBJ whole genome shotgun (WGS) entry which is preliminary data.</text>
</comment>
<dbReference type="Pfam" id="PF00903">
    <property type="entry name" value="Glyoxalase"/>
    <property type="match status" value="1"/>
</dbReference>
<dbReference type="InterPro" id="IPR037523">
    <property type="entry name" value="VOC_core"/>
</dbReference>
<evidence type="ECO:0000259" key="1">
    <source>
        <dbReference type="PROSITE" id="PS51819"/>
    </source>
</evidence>